<evidence type="ECO:0000313" key="2">
    <source>
        <dbReference type="EMBL" id="SHJ76173.1"/>
    </source>
</evidence>
<comment type="caution">
    <text evidence="2">The sequence shown here is derived from an EMBL/GenBank/DDBJ whole genome shotgun (WGS) entry which is preliminary data.</text>
</comment>
<keyword evidence="1" id="KW-0175">Coiled coil</keyword>
<evidence type="ECO:0000256" key="1">
    <source>
        <dbReference type="SAM" id="Coils"/>
    </source>
</evidence>
<dbReference type="EMBL" id="FQZR01000016">
    <property type="protein sequence ID" value="SHJ76173.1"/>
    <property type="molecule type" value="Genomic_DNA"/>
</dbReference>
<accession>A0A8G2CCA7</accession>
<name>A0A8G2CCA7_9BACT</name>
<protein>
    <submittedName>
        <fullName evidence="2">Uncharacterized protein YydD, contains DUF2326 domain</fullName>
    </submittedName>
</protein>
<organism evidence="2 3">
    <name type="scientific">Halodesulfovibrio aestuarii</name>
    <dbReference type="NCBI Taxonomy" id="126333"/>
    <lineage>
        <taxon>Bacteria</taxon>
        <taxon>Pseudomonadati</taxon>
        <taxon>Thermodesulfobacteriota</taxon>
        <taxon>Desulfovibrionia</taxon>
        <taxon>Desulfovibrionales</taxon>
        <taxon>Desulfovibrionaceae</taxon>
        <taxon>Halodesulfovibrio</taxon>
    </lineage>
</organism>
<gene>
    <name evidence="2" type="ORF">SAMN05660830_03164</name>
</gene>
<feature type="coiled-coil region" evidence="1">
    <location>
        <begin position="216"/>
        <end position="273"/>
    </location>
</feature>
<reference evidence="2 3" key="1">
    <citation type="submission" date="2016-11" db="EMBL/GenBank/DDBJ databases">
        <authorList>
            <person name="Varghese N."/>
            <person name="Submissions S."/>
        </authorList>
    </citation>
    <scope>NUCLEOTIDE SEQUENCE [LARGE SCALE GENOMIC DNA]</scope>
    <source>
        <strain evidence="2 3">DSM 17919</strain>
    </source>
</reference>
<evidence type="ECO:0000313" key="3">
    <source>
        <dbReference type="Proteomes" id="UP000184001"/>
    </source>
</evidence>
<dbReference type="RefSeq" id="WP_019999154.1">
    <property type="nucleotide sequence ID" value="NZ_FQZR01000016.1"/>
</dbReference>
<sequence length="564" mass="64983">MLLNSFKLFKNNSEIRSIPFELGLNIITNREGIGHSGNSVGKSTLSRVVDFLFLGSIDPVYIDDEFKQPNIDIQKLFEENDIIAQLNFTGADFGVHRMERRLAIDSDDDAFYFDGNKLSQSKYEDQIKKFCFGITTDRFSVRYAITKFIRNTNERMLNTTQFLDKRVPTEGKEYSELYLYLFGFQDSEKLGEKRLATNLVNRRAKNLRVINALIKEQKNKTQLKELAKLIKKIEDEILSFNFSSEQKDPISELSQLQRQEDDITKEVLSIERKIKNINETVKNLSSSLGGYLTTELEEIYAYANITITSAIKDLKEVSQFHAKLVQSKKKFLTQDVPELTLKHSELKGALEEVYTVRRSVFEKMKDSKNIEVITRKIKELGELKVKFGQAEGLIQQQQQATDDKKKAVDALAIILKSIKDQLDTVENFINKFNEFFAVYTEKLHNEAYTLEFDYDEQKGSCKLSLSNESSHPEGGKKKAEVIAFDFAYISAVHSQQLTRPLFVFHDMVEDIDKRQLKDILVLSKSLSGQQILSVLSDNLTPEMRNDCENNIILELDENDRFFKV</sequence>
<dbReference type="AlphaFoldDB" id="A0A8G2CCA7"/>
<dbReference type="Proteomes" id="UP000184001">
    <property type="component" value="Unassembled WGS sequence"/>
</dbReference>
<proteinExistence type="predicted"/>